<evidence type="ECO:0000313" key="4">
    <source>
        <dbReference type="Proteomes" id="UP001596989"/>
    </source>
</evidence>
<dbReference type="EC" id="3.4.-.-" evidence="3"/>
<keyword evidence="4" id="KW-1185">Reference proteome</keyword>
<proteinExistence type="predicted"/>
<dbReference type="Pfam" id="PF02517">
    <property type="entry name" value="Rce1-like"/>
    <property type="match status" value="1"/>
</dbReference>
<comment type="caution">
    <text evidence="3">The sequence shown here is derived from an EMBL/GenBank/DDBJ whole genome shotgun (WGS) entry which is preliminary data.</text>
</comment>
<gene>
    <name evidence="3" type="ORF">ACFQ2I_13200</name>
</gene>
<evidence type="ECO:0000313" key="3">
    <source>
        <dbReference type="EMBL" id="MFD0960342.1"/>
    </source>
</evidence>
<dbReference type="RefSeq" id="WP_377564811.1">
    <property type="nucleotide sequence ID" value="NZ_JBHTJZ010000020.1"/>
</dbReference>
<name>A0ABW3HS17_9BACL</name>
<reference evidence="4" key="1">
    <citation type="journal article" date="2019" name="Int. J. Syst. Evol. Microbiol.">
        <title>The Global Catalogue of Microorganisms (GCM) 10K type strain sequencing project: providing services to taxonomists for standard genome sequencing and annotation.</title>
        <authorList>
            <consortium name="The Broad Institute Genomics Platform"/>
            <consortium name="The Broad Institute Genome Sequencing Center for Infectious Disease"/>
            <person name="Wu L."/>
            <person name="Ma J."/>
        </authorList>
    </citation>
    <scope>NUCLEOTIDE SEQUENCE [LARGE SCALE GENOMIC DNA]</scope>
    <source>
        <strain evidence="4">CCUG 59129</strain>
    </source>
</reference>
<feature type="transmembrane region" description="Helical" evidence="1">
    <location>
        <begin position="226"/>
        <end position="253"/>
    </location>
</feature>
<keyword evidence="1" id="KW-0812">Transmembrane</keyword>
<feature type="transmembrane region" description="Helical" evidence="1">
    <location>
        <begin position="394"/>
        <end position="416"/>
    </location>
</feature>
<feature type="transmembrane region" description="Helical" evidence="1">
    <location>
        <begin position="455"/>
        <end position="472"/>
    </location>
</feature>
<feature type="transmembrane region" description="Helical" evidence="1">
    <location>
        <begin position="297"/>
        <end position="327"/>
    </location>
</feature>
<keyword evidence="1" id="KW-0472">Membrane</keyword>
<accession>A0ABW3HS17</accession>
<feature type="transmembrane region" description="Helical" evidence="1">
    <location>
        <begin position="428"/>
        <end position="449"/>
    </location>
</feature>
<dbReference type="GO" id="GO:0016787">
    <property type="term" value="F:hydrolase activity"/>
    <property type="evidence" value="ECO:0007669"/>
    <property type="project" value="UniProtKB-KW"/>
</dbReference>
<dbReference type="Proteomes" id="UP001596989">
    <property type="component" value="Unassembled WGS sequence"/>
</dbReference>
<feature type="transmembrane region" description="Helical" evidence="1">
    <location>
        <begin position="260"/>
        <end position="277"/>
    </location>
</feature>
<feature type="transmembrane region" description="Helical" evidence="1">
    <location>
        <begin position="12"/>
        <end position="34"/>
    </location>
</feature>
<evidence type="ECO:0000256" key="1">
    <source>
        <dbReference type="SAM" id="Phobius"/>
    </source>
</evidence>
<evidence type="ECO:0000259" key="2">
    <source>
        <dbReference type="Pfam" id="PF02517"/>
    </source>
</evidence>
<feature type="domain" description="CAAX prenyl protease 2/Lysostaphin resistance protein A-like" evidence="2">
    <location>
        <begin position="393"/>
        <end position="486"/>
    </location>
</feature>
<dbReference type="EMBL" id="JBHTJZ010000020">
    <property type="protein sequence ID" value="MFD0960342.1"/>
    <property type="molecule type" value="Genomic_DNA"/>
</dbReference>
<protein>
    <submittedName>
        <fullName evidence="3">CPBP family intramembrane glutamic endopeptidase</fullName>
        <ecNumber evidence="3">3.4.-.-</ecNumber>
    </submittedName>
</protein>
<organism evidence="3 4">
    <name type="scientific">Paenibacillus chungangensis</name>
    <dbReference type="NCBI Taxonomy" id="696535"/>
    <lineage>
        <taxon>Bacteria</taxon>
        <taxon>Bacillati</taxon>
        <taxon>Bacillota</taxon>
        <taxon>Bacilli</taxon>
        <taxon>Bacillales</taxon>
        <taxon>Paenibacillaceae</taxon>
        <taxon>Paenibacillus</taxon>
    </lineage>
</organism>
<feature type="transmembrane region" description="Helical" evidence="1">
    <location>
        <begin position="347"/>
        <end position="370"/>
    </location>
</feature>
<feature type="transmembrane region" description="Helical" evidence="1">
    <location>
        <begin position="502"/>
        <end position="519"/>
    </location>
</feature>
<keyword evidence="3" id="KW-0378">Hydrolase</keyword>
<keyword evidence="1" id="KW-1133">Transmembrane helix</keyword>
<sequence length="544" mass="61287">MTTLIKEKEWKKYILAAILFSILFVVLEVVPMIASTSTMPYDNGVIAKEEAANQASIFAERLTGRSVKSAHAFHQSDKLLNGYLAKEKLIEQYVNEYDGKFPTDTFQVNVTFTEGGIGFLYVHMYTGEVVAWNMLPDESIPSQQLRNTNITELMMERGLNGAEVDRLWVAAGEGWVANLPQYKIGEAELQVTARAGVIQDQTVVTQFKPTFHVPDSYDQYVKKQDFWAGVLTSVGYLLMSIVLCILAIIYAILYRKHTSFKYGIVLTIIFLITYIIMNVNMLDGIRASSGEEYMGEGFVLFTTLFMLLMTIPMAGSVYISIVAGDGLWRAQGFRVWPRFREAGYGQYVWRSVGLSYLLALIMLGLQPIIFRALEAIIGTWGTSDVTMSPYNMKLLWLMPVLAWAAAISEEAVFRFFGIGLFRRWFRHTFAAAILPTLFWALGHVMYPFYPSTTRLFELMIIGLLFSFIFVKYGFITAMFTHAIFNSVAVGSSLFMVGNTVDVISAIFFILLPVLIAYLIKKWHEKRAGGTPAITSGVPDPTSRF</sequence>
<dbReference type="InterPro" id="IPR003675">
    <property type="entry name" value="Rce1/LyrA-like_dom"/>
</dbReference>